<evidence type="ECO:0000313" key="3">
    <source>
        <dbReference type="Proteomes" id="UP000245942"/>
    </source>
</evidence>
<dbReference type="Proteomes" id="UP000245942">
    <property type="component" value="Unassembled WGS sequence"/>
</dbReference>
<dbReference type="GeneID" id="37014990"/>
<keyword evidence="3" id="KW-1185">Reference proteome</keyword>
<feature type="region of interest" description="Disordered" evidence="1">
    <location>
        <begin position="85"/>
        <end position="109"/>
    </location>
</feature>
<gene>
    <name evidence="2" type="ORF">BCV69DRAFT_285049</name>
</gene>
<dbReference type="STRING" id="1684307.A0A316U1W7"/>
<reference evidence="2 3" key="1">
    <citation type="journal article" date="2018" name="Mol. Biol. Evol.">
        <title>Broad Genomic Sampling Reveals a Smut Pathogenic Ancestry of the Fungal Clade Ustilaginomycotina.</title>
        <authorList>
            <person name="Kijpornyongpan T."/>
            <person name="Mondo S.J."/>
            <person name="Barry K."/>
            <person name="Sandor L."/>
            <person name="Lee J."/>
            <person name="Lipzen A."/>
            <person name="Pangilinan J."/>
            <person name="LaButti K."/>
            <person name="Hainaut M."/>
            <person name="Henrissat B."/>
            <person name="Grigoriev I.V."/>
            <person name="Spatafora J.W."/>
            <person name="Aime M.C."/>
        </authorList>
    </citation>
    <scope>NUCLEOTIDE SEQUENCE [LARGE SCALE GENOMIC DNA]</scope>
    <source>
        <strain evidence="2 3">MCA 4718</strain>
    </source>
</reference>
<name>A0A316U1W7_9BASI</name>
<feature type="region of interest" description="Disordered" evidence="1">
    <location>
        <begin position="234"/>
        <end position="272"/>
    </location>
</feature>
<sequence length="367" mass="40729">MPHPAVLAGCVIAGAATFVALEVAIFRPWREEHGEEFVANAQNHWGNFRREWASAFDEMNPMAKRRGGVDEDSLREIEAFEMERRLREEEDRHSRQNDRLDQTASEGQDMKKRYEAEMSAGSEVTGLSSQVDHHSDGALIRRRRASGHAGRDSLLSSNHTIGEISPVIDRHPAVARPETGFFSIATDLEGDGREPPAPLSPSLHTYQATNSHRSASEEERNYLEDELDGTLSLTSLHSSSSMSPRMLSGRSSPFEEHLTSPGSRSRSSSGRWQHTTINGSIFEEQGSDIFTDVAQTAGEGGQNASALTLPSLSSTYTRWEEALSPSSESQFAWTDGGRSDEWERLSEERSTGSEGGSEHREELQRRE</sequence>
<evidence type="ECO:0000313" key="2">
    <source>
        <dbReference type="EMBL" id="PWN18423.1"/>
    </source>
</evidence>
<dbReference type="EMBL" id="KZ819336">
    <property type="protein sequence ID" value="PWN18423.1"/>
    <property type="molecule type" value="Genomic_DNA"/>
</dbReference>
<proteinExistence type="predicted"/>
<dbReference type="AlphaFoldDB" id="A0A316U1W7"/>
<feature type="compositionally biased region" description="Low complexity" evidence="1">
    <location>
        <begin position="234"/>
        <end position="252"/>
    </location>
</feature>
<feature type="region of interest" description="Disordered" evidence="1">
    <location>
        <begin position="186"/>
        <end position="220"/>
    </location>
</feature>
<dbReference type="RefSeq" id="XP_025345583.1">
    <property type="nucleotide sequence ID" value="XM_025493256.1"/>
</dbReference>
<evidence type="ECO:0000256" key="1">
    <source>
        <dbReference type="SAM" id="MobiDB-lite"/>
    </source>
</evidence>
<accession>A0A316U1W7</accession>
<protein>
    <submittedName>
        <fullName evidence="2">Uncharacterized protein</fullName>
    </submittedName>
</protein>
<feature type="compositionally biased region" description="Polar residues" evidence="1">
    <location>
        <begin position="202"/>
        <end position="213"/>
    </location>
</feature>
<organism evidence="2 3">
    <name type="scientific">Pseudomicrostroma glucosiphilum</name>
    <dbReference type="NCBI Taxonomy" id="1684307"/>
    <lineage>
        <taxon>Eukaryota</taxon>
        <taxon>Fungi</taxon>
        <taxon>Dikarya</taxon>
        <taxon>Basidiomycota</taxon>
        <taxon>Ustilaginomycotina</taxon>
        <taxon>Exobasidiomycetes</taxon>
        <taxon>Microstromatales</taxon>
        <taxon>Microstromatales incertae sedis</taxon>
        <taxon>Pseudomicrostroma</taxon>
    </lineage>
</organism>
<feature type="compositionally biased region" description="Low complexity" evidence="1">
    <location>
        <begin position="260"/>
        <end position="271"/>
    </location>
</feature>
<feature type="compositionally biased region" description="Basic and acidic residues" evidence="1">
    <location>
        <begin position="85"/>
        <end position="101"/>
    </location>
</feature>
<feature type="compositionally biased region" description="Basic and acidic residues" evidence="1">
    <location>
        <begin position="337"/>
        <end position="367"/>
    </location>
</feature>
<feature type="region of interest" description="Disordered" evidence="1">
    <location>
        <begin position="320"/>
        <end position="367"/>
    </location>
</feature>